<dbReference type="Pfam" id="PF13328">
    <property type="entry name" value="HD_4"/>
    <property type="match status" value="1"/>
</dbReference>
<accession>A0A2U3QBK3</accession>
<sequence length="184" mass="19941">MEVLAMLSPVCLVSEAAELAARRHNGMARKGRGNDPYINHLAEVANLLATATEGADAELVAAGWLHDTIEDTDTTREELAQIFSERVASLVVECTDDMSLPKAERRRLQVLEAPNKSPGAKLIKIADKISNTEARIQTDPSAEERDDLADYVAWATQVVAGCRGGNAWLDTKFDDAVKAARALL</sequence>
<evidence type="ECO:0000313" key="3">
    <source>
        <dbReference type="Proteomes" id="UP000246085"/>
    </source>
</evidence>
<dbReference type="CDD" id="cd00077">
    <property type="entry name" value="HDc"/>
    <property type="match status" value="1"/>
</dbReference>
<name>A0A2U3QBK3_9BRAD</name>
<dbReference type="InterPro" id="IPR003607">
    <property type="entry name" value="HD/PDEase_dom"/>
</dbReference>
<evidence type="ECO:0000313" key="2">
    <source>
        <dbReference type="EMBL" id="SPP98773.1"/>
    </source>
</evidence>
<proteinExistence type="predicted"/>
<dbReference type="PANTHER" id="PTHR46246:SF1">
    <property type="entry name" value="GUANOSINE-3',5'-BIS(DIPHOSPHATE) 3'-PYROPHOSPHOHYDROLASE MESH1"/>
    <property type="match status" value="1"/>
</dbReference>
<dbReference type="EMBL" id="LS398110">
    <property type="protein sequence ID" value="SPP98773.1"/>
    <property type="molecule type" value="Genomic_DNA"/>
</dbReference>
<dbReference type="SMART" id="SM00471">
    <property type="entry name" value="HDc"/>
    <property type="match status" value="1"/>
</dbReference>
<dbReference type="InterPro" id="IPR052194">
    <property type="entry name" value="MESH1"/>
</dbReference>
<dbReference type="SUPFAM" id="SSF109604">
    <property type="entry name" value="HD-domain/PDEase-like"/>
    <property type="match status" value="1"/>
</dbReference>
<feature type="domain" description="HD/PDEase" evidence="1">
    <location>
        <begin position="33"/>
        <end position="141"/>
    </location>
</feature>
<dbReference type="KEGG" id="bvz:BRAD3257_8180"/>
<dbReference type="Gene3D" id="1.10.3210.10">
    <property type="entry name" value="Hypothetical protein af1432"/>
    <property type="match status" value="1"/>
</dbReference>
<evidence type="ECO:0000259" key="1">
    <source>
        <dbReference type="SMART" id="SM00471"/>
    </source>
</evidence>
<dbReference type="PANTHER" id="PTHR46246">
    <property type="entry name" value="GUANOSINE-3',5'-BIS(DIPHOSPHATE) 3'-PYROPHOSPHOHYDROLASE MESH1"/>
    <property type="match status" value="1"/>
</dbReference>
<organism evidence="2 3">
    <name type="scientific">Bradyrhizobium vignae</name>
    <dbReference type="NCBI Taxonomy" id="1549949"/>
    <lineage>
        <taxon>Bacteria</taxon>
        <taxon>Pseudomonadati</taxon>
        <taxon>Pseudomonadota</taxon>
        <taxon>Alphaproteobacteria</taxon>
        <taxon>Hyphomicrobiales</taxon>
        <taxon>Nitrobacteraceae</taxon>
        <taxon>Bradyrhizobium</taxon>
    </lineage>
</organism>
<dbReference type="GO" id="GO:0008893">
    <property type="term" value="F:guanosine-3',5'-bis(diphosphate) 3'-diphosphatase activity"/>
    <property type="evidence" value="ECO:0007669"/>
    <property type="project" value="TreeGrafter"/>
</dbReference>
<protein>
    <recommendedName>
        <fullName evidence="1">HD/PDEase domain-containing protein</fullName>
    </recommendedName>
</protein>
<dbReference type="AlphaFoldDB" id="A0A2U3QBK3"/>
<gene>
    <name evidence="2" type="ORF">BRAD3257_8180</name>
</gene>
<dbReference type="Proteomes" id="UP000246085">
    <property type="component" value="Chromosome BRAD3257"/>
</dbReference>
<reference evidence="2 3" key="1">
    <citation type="submission" date="2018-03" db="EMBL/GenBank/DDBJ databases">
        <authorList>
            <person name="Gully D."/>
        </authorList>
    </citation>
    <scope>NUCLEOTIDE SEQUENCE [LARGE SCALE GENOMIC DNA]</scope>
    <source>
        <strain evidence="2">ORS3257</strain>
    </source>
</reference>